<evidence type="ECO:0000313" key="4">
    <source>
        <dbReference type="Proteomes" id="UP000020406"/>
    </source>
</evidence>
<dbReference type="AlphaFoldDB" id="Z9JL00"/>
<dbReference type="GeneID" id="68900299"/>
<dbReference type="Proteomes" id="UP001430701">
    <property type="component" value="Unassembled WGS sequence"/>
</dbReference>
<comment type="caution">
    <text evidence="2">The sequence shown here is derived from an EMBL/GenBank/DDBJ whole genome shotgun (WGS) entry which is preliminary data.</text>
</comment>
<name>Z9JL00_9GAMM</name>
<dbReference type="PATRIC" id="fig|1444770.3.peg.865"/>
<reference evidence="3" key="2">
    <citation type="submission" date="2021-11" db="EMBL/GenBank/DDBJ databases">
        <title>Genome sequence of Xylella taiwanensis PLS432.</title>
        <authorList>
            <person name="Weng L.-W."/>
            <person name="Su C.-C."/>
            <person name="Tsai C.-W."/>
            <person name="Kuo C.-H."/>
        </authorList>
    </citation>
    <scope>NUCLEOTIDE SEQUENCE</scope>
    <source>
        <strain evidence="3">PLS432</strain>
    </source>
</reference>
<reference evidence="2 4" key="1">
    <citation type="journal article" date="2014" name="Genome Announc.">
        <title>Draft Genome Sequence of Xylella fastidiosa Pear Leaf Scorch Strain in Taiwan.</title>
        <authorList>
            <person name="Su C.C."/>
            <person name="Deng W.L."/>
            <person name="Jan F.J."/>
            <person name="Chang C.J."/>
            <person name="Huang H."/>
            <person name="Chen J."/>
        </authorList>
    </citation>
    <scope>NUCLEOTIDE SEQUENCE [LARGE SCALE GENOMIC DNA]</scope>
    <source>
        <strain evidence="2 4">PLS229</strain>
    </source>
</reference>
<feature type="signal peptide" evidence="1">
    <location>
        <begin position="1"/>
        <end position="20"/>
    </location>
</feature>
<keyword evidence="1" id="KW-0732">Signal</keyword>
<evidence type="ECO:0000313" key="5">
    <source>
        <dbReference type="Proteomes" id="UP001430701"/>
    </source>
</evidence>
<dbReference type="EMBL" id="JAJPPU010000002">
    <property type="protein sequence ID" value="MCD8473406.1"/>
    <property type="molecule type" value="Genomic_DNA"/>
</dbReference>
<proteinExistence type="predicted"/>
<dbReference type="RefSeq" id="WP_038270586.1">
    <property type="nucleotide sequence ID" value="NZ_CP053627.1"/>
</dbReference>
<evidence type="ECO:0000313" key="2">
    <source>
        <dbReference type="EMBL" id="EWS78648.1"/>
    </source>
</evidence>
<accession>Z9JL00</accession>
<dbReference type="KEGG" id="xtw:AB672_03265"/>
<evidence type="ECO:0000256" key="1">
    <source>
        <dbReference type="SAM" id="SignalP"/>
    </source>
</evidence>
<dbReference type="OrthoDB" id="5966769at2"/>
<gene>
    <name evidence="2" type="ORF">AF72_03535</name>
    <name evidence="3" type="ORF">LPH55_08050</name>
</gene>
<sequence>MLRFATAGFLYLLVTSVVEASTPQYSVNTPFNQLVPATVVTQVNTVFYNPNIALGIPSRVLSKTYNSEYLIDPVLLHLRVNSHQSIAKAPSLESAVKLNNNTDYKQQTIYDNTPWRFNMSQEGKRMTADEFDAWMKARGVHVIPSQPNNSVQSVSEAK</sequence>
<organism evidence="2 4">
    <name type="scientific">Xylella taiwanensis</name>
    <dbReference type="NCBI Taxonomy" id="1444770"/>
    <lineage>
        <taxon>Bacteria</taxon>
        <taxon>Pseudomonadati</taxon>
        <taxon>Pseudomonadota</taxon>
        <taxon>Gammaproteobacteria</taxon>
        <taxon>Lysobacterales</taxon>
        <taxon>Lysobacteraceae</taxon>
        <taxon>Xylella</taxon>
    </lineage>
</organism>
<protein>
    <submittedName>
        <fullName evidence="2">Uncharacterized protein</fullName>
    </submittedName>
</protein>
<dbReference type="Proteomes" id="UP000020406">
    <property type="component" value="Unassembled WGS sequence"/>
</dbReference>
<feature type="chain" id="PRO_5004992567" evidence="1">
    <location>
        <begin position="21"/>
        <end position="158"/>
    </location>
</feature>
<dbReference type="EMBL" id="JDSQ01000005">
    <property type="protein sequence ID" value="EWS78648.1"/>
    <property type="molecule type" value="Genomic_DNA"/>
</dbReference>
<evidence type="ECO:0000313" key="3">
    <source>
        <dbReference type="EMBL" id="MCD8473406.1"/>
    </source>
</evidence>
<dbReference type="eggNOG" id="ENOG5032JF0">
    <property type="taxonomic scope" value="Bacteria"/>
</dbReference>
<keyword evidence="5" id="KW-1185">Reference proteome</keyword>